<comment type="caution">
    <text evidence="1">The sequence shown here is derived from an EMBL/GenBank/DDBJ whole genome shotgun (WGS) entry which is preliminary data.</text>
</comment>
<protein>
    <recommendedName>
        <fullName evidence="3">HNH endonuclease</fullName>
    </recommendedName>
</protein>
<evidence type="ECO:0008006" key="3">
    <source>
        <dbReference type="Google" id="ProtNLM"/>
    </source>
</evidence>
<organism evidence="1 2">
    <name type="scientific">Priestia aryabhattai</name>
    <name type="common">Bacillus aryabhattai</name>
    <dbReference type="NCBI Taxonomy" id="412384"/>
    <lineage>
        <taxon>Bacteria</taxon>
        <taxon>Bacillati</taxon>
        <taxon>Bacillota</taxon>
        <taxon>Bacilli</taxon>
        <taxon>Bacillales</taxon>
        <taxon>Bacillaceae</taxon>
        <taxon>Priestia</taxon>
    </lineage>
</organism>
<accession>A0AAX6NIQ4</accession>
<dbReference type="Gene3D" id="1.10.30.50">
    <property type="match status" value="1"/>
</dbReference>
<reference evidence="1" key="1">
    <citation type="journal article" date="2022" name="J Environ Chem Eng">
        <title>Biodegradation of petroleum oil using a constructed nonpathogenic and heavy metal-tolerant bacterial consortium isolated from marine sponges.</title>
        <authorList>
            <person name="Dechsakulwatana C."/>
            <person name="Rungsihiranrut A."/>
            <person name="Muangchinda C."/>
            <person name="Ningthoujam R."/>
            <person name="Klankeo P."/>
            <person name="Pinyakong O."/>
        </authorList>
    </citation>
    <scope>NUCLEOTIDE SEQUENCE</scope>
    <source>
        <strain evidence="1">TL01-2</strain>
    </source>
</reference>
<sequence>MDLSIFKINKISNRKAYKDKEGSVYLECKHCGITPIQNFGNDKRGFMGKRSECTPCRRRTKVDRDRIGTKTNLTIKGKVMEVTYYKMSQARRYAYKDNKGEIYLACTSCKEVKHIDCFYKDSKRGFLDRQSKCKICIDIKNNEWDISNEEYLKEKNKEWRELNRERIFEQRKEYRENNKRKIFLSKKRYREENKEKIYLKKKVYREENKEKEKERIKNWHKENPLKQRYYSQRRLARYKSLPDTLTEEQLEGILNIYEHKCCLTGVTEYTLDHVIPLNIGHGGTTFENILPLSRILNGSKQDKNIFEWAKSVYELYGFTLEHFYEVMTEVARRNNMTFSEYRDYIYWCFENKINLIEDN</sequence>
<dbReference type="AlphaFoldDB" id="A0AAX6NIQ4"/>
<proteinExistence type="predicted"/>
<name>A0AAX6NIQ4_PRIAR</name>
<evidence type="ECO:0000313" key="1">
    <source>
        <dbReference type="EMBL" id="MDU9695550.1"/>
    </source>
</evidence>
<gene>
    <name evidence="1" type="ORF">O0Q50_30575</name>
</gene>
<dbReference type="Proteomes" id="UP001269400">
    <property type="component" value="Unassembled WGS sequence"/>
</dbReference>
<dbReference type="EMBL" id="JAPTGD010000008">
    <property type="protein sequence ID" value="MDU9695550.1"/>
    <property type="molecule type" value="Genomic_DNA"/>
</dbReference>
<reference evidence="1" key="2">
    <citation type="submission" date="2022-12" db="EMBL/GenBank/DDBJ databases">
        <authorList>
            <person name="Dechsakulwatana C."/>
            <person name="Rungsihiranrut A."/>
            <person name="Muangchinda C."/>
            <person name="Ningthoujam R."/>
            <person name="Klankeo P."/>
            <person name="Pinyakong O."/>
        </authorList>
    </citation>
    <scope>NUCLEOTIDE SEQUENCE</scope>
    <source>
        <strain evidence="1">TL01-2</strain>
    </source>
</reference>
<dbReference type="RefSeq" id="WP_316911689.1">
    <property type="nucleotide sequence ID" value="NZ_JAPTGD010000008.1"/>
</dbReference>
<evidence type="ECO:0000313" key="2">
    <source>
        <dbReference type="Proteomes" id="UP001269400"/>
    </source>
</evidence>